<evidence type="ECO:0000313" key="3">
    <source>
        <dbReference type="Proteomes" id="UP000318010"/>
    </source>
</evidence>
<keyword evidence="1" id="KW-1133">Transmembrane helix</keyword>
<feature type="transmembrane region" description="Helical" evidence="1">
    <location>
        <begin position="142"/>
        <end position="159"/>
    </location>
</feature>
<feature type="transmembrane region" description="Helical" evidence="1">
    <location>
        <begin position="58"/>
        <end position="79"/>
    </location>
</feature>
<proteinExistence type="predicted"/>
<feature type="transmembrane region" description="Helical" evidence="1">
    <location>
        <begin position="325"/>
        <end position="347"/>
    </location>
</feature>
<sequence>MQLLNHLRNRVSKWPYGLTSVLAGLAAFGAYTSMYAFRKAFAAGTFTGHQYLHVDYKAWLVIAQVLGYMLSKFYGIRFIAEVRSKSRGKSILMLIAISWLALLLFAVIPAPYNIICLFINGFPLGMIWGLVFGYLEGRKATEFMAAVLSISLIFASGFVKTVARNIMSNMHVSEYTMPFITGAFFVVPLLLFVLFLEVMPAPTAEDKALRTERLPMDAAERKAFLIRFLPGIILTVIVYVLLTVMRDIRDNFEVEIWHGLGIKNNGIFASIDSVISVAVLAGISLLILIRNNLRAFAVIHIFIICGCLLAGLATIFFNAGVISPIWWMTIAGLGLYAGYVPYNAIFFERMIASFHYKSNVGFIMYVADAIGYLGSISVLLLKELGNPHISWNLFFKDGLLVLSIIGGISGTLSLIYFMQSARKGIKEKNNLSLFTV</sequence>
<keyword evidence="1" id="KW-0472">Membrane</keyword>
<feature type="transmembrane region" description="Helical" evidence="1">
    <location>
        <begin position="91"/>
        <end position="108"/>
    </location>
</feature>
<feature type="transmembrane region" description="Helical" evidence="1">
    <location>
        <begin position="224"/>
        <end position="245"/>
    </location>
</feature>
<dbReference type="EMBL" id="VOEI01000004">
    <property type="protein sequence ID" value="TWR25401.1"/>
    <property type="molecule type" value="Genomic_DNA"/>
</dbReference>
<protein>
    <recommendedName>
        <fullName evidence="4">MFS transporter</fullName>
    </recommendedName>
</protein>
<accession>A0A563U2B4</accession>
<feature type="transmembrane region" description="Helical" evidence="1">
    <location>
        <begin position="265"/>
        <end position="289"/>
    </location>
</feature>
<feature type="transmembrane region" description="Helical" evidence="1">
    <location>
        <begin position="179"/>
        <end position="203"/>
    </location>
</feature>
<feature type="transmembrane region" description="Helical" evidence="1">
    <location>
        <begin position="400"/>
        <end position="418"/>
    </location>
</feature>
<name>A0A563U2B4_9SPHI</name>
<evidence type="ECO:0000313" key="2">
    <source>
        <dbReference type="EMBL" id="TWR25401.1"/>
    </source>
</evidence>
<reference evidence="2 3" key="1">
    <citation type="submission" date="2019-07" db="EMBL/GenBank/DDBJ databases">
        <authorList>
            <person name="Kim J."/>
        </authorList>
    </citation>
    <scope>NUCLEOTIDE SEQUENCE [LARGE SCALE GENOMIC DNA]</scope>
    <source>
        <strain evidence="2 3">MJ1a</strain>
    </source>
</reference>
<dbReference type="Proteomes" id="UP000318010">
    <property type="component" value="Unassembled WGS sequence"/>
</dbReference>
<dbReference type="OrthoDB" id="182994at2"/>
<dbReference type="AlphaFoldDB" id="A0A563U2B4"/>
<dbReference type="Pfam" id="PF18943">
    <property type="entry name" value="DUF5690"/>
    <property type="match status" value="1"/>
</dbReference>
<evidence type="ECO:0008006" key="4">
    <source>
        <dbReference type="Google" id="ProtNLM"/>
    </source>
</evidence>
<feature type="transmembrane region" description="Helical" evidence="1">
    <location>
        <begin position="16"/>
        <end position="38"/>
    </location>
</feature>
<dbReference type="RefSeq" id="WP_146271850.1">
    <property type="nucleotide sequence ID" value="NZ_VOEI01000004.1"/>
</dbReference>
<dbReference type="InterPro" id="IPR043745">
    <property type="entry name" value="DUF5690"/>
</dbReference>
<keyword evidence="3" id="KW-1185">Reference proteome</keyword>
<feature type="transmembrane region" description="Helical" evidence="1">
    <location>
        <begin position="359"/>
        <end position="380"/>
    </location>
</feature>
<organism evidence="2 3">
    <name type="scientific">Mucilaginibacter achroorhodeus</name>
    <dbReference type="NCBI Taxonomy" id="2599294"/>
    <lineage>
        <taxon>Bacteria</taxon>
        <taxon>Pseudomonadati</taxon>
        <taxon>Bacteroidota</taxon>
        <taxon>Sphingobacteriia</taxon>
        <taxon>Sphingobacteriales</taxon>
        <taxon>Sphingobacteriaceae</taxon>
        <taxon>Mucilaginibacter</taxon>
    </lineage>
</organism>
<feature type="transmembrane region" description="Helical" evidence="1">
    <location>
        <begin position="114"/>
        <end position="135"/>
    </location>
</feature>
<gene>
    <name evidence="2" type="ORF">FPZ42_12425</name>
</gene>
<feature type="transmembrane region" description="Helical" evidence="1">
    <location>
        <begin position="296"/>
        <end position="319"/>
    </location>
</feature>
<keyword evidence="1" id="KW-0812">Transmembrane</keyword>
<comment type="caution">
    <text evidence="2">The sequence shown here is derived from an EMBL/GenBank/DDBJ whole genome shotgun (WGS) entry which is preliminary data.</text>
</comment>
<evidence type="ECO:0000256" key="1">
    <source>
        <dbReference type="SAM" id="Phobius"/>
    </source>
</evidence>